<gene>
    <name evidence="1" type="ORF">ICEValA056-2_048</name>
</gene>
<accession>A0A0P0I246</accession>
<dbReference type="EMBL" id="KR231689">
    <property type="protein sequence ID" value="ALJ83554.1"/>
    <property type="molecule type" value="Genomic_DNA"/>
</dbReference>
<organism evidence="1">
    <name type="scientific">Vibrio alginolyticus</name>
    <dbReference type="NCBI Taxonomy" id="663"/>
    <lineage>
        <taxon>Bacteria</taxon>
        <taxon>Pseudomonadati</taxon>
        <taxon>Pseudomonadota</taxon>
        <taxon>Gammaproteobacteria</taxon>
        <taxon>Vibrionales</taxon>
        <taxon>Vibrionaceae</taxon>
        <taxon>Vibrio</taxon>
    </lineage>
</organism>
<reference evidence="1" key="1">
    <citation type="journal article" date="2016" name="BMC Microbiol.">
        <title>Comparative genomic analysis of six new-found integrative conjugative elements (ICEs) in Vibrio alginolyticus.</title>
        <authorList>
            <person name="Luo P."/>
            <person name="He X."/>
            <person name="Wang Y."/>
            <person name="Liu Q."/>
            <person name="Hu C."/>
        </authorList>
    </citation>
    <scope>NUCLEOTIDE SEQUENCE</scope>
    <source>
        <strain evidence="1">A056</strain>
    </source>
</reference>
<evidence type="ECO:0000313" key="1">
    <source>
        <dbReference type="EMBL" id="ALJ83554.1"/>
    </source>
</evidence>
<sequence>MKNMALKGPYYCPLSYWLQSPLHWPISPLTTSKNLFD</sequence>
<name>A0A0P0I246_VIBAL</name>
<protein>
    <submittedName>
        <fullName evidence="1">Uncharacterized protein</fullName>
    </submittedName>
</protein>
<dbReference type="AlphaFoldDB" id="A0A0P0I246"/>
<proteinExistence type="predicted"/>